<keyword evidence="2" id="KW-1133">Transmembrane helix</keyword>
<dbReference type="Gene3D" id="3.30.70.270">
    <property type="match status" value="1"/>
</dbReference>
<protein>
    <submittedName>
        <fullName evidence="6">Diguanylate cyclase (GGDEF)-like protein</fullName>
    </submittedName>
</protein>
<dbReference type="PROSITE" id="PS50885">
    <property type="entry name" value="HAMP"/>
    <property type="match status" value="1"/>
</dbReference>
<dbReference type="Pfam" id="PF00990">
    <property type="entry name" value="GGDEF"/>
    <property type="match status" value="1"/>
</dbReference>
<dbReference type="CDD" id="cd01949">
    <property type="entry name" value="GGDEF"/>
    <property type="match status" value="1"/>
</dbReference>
<organism evidence="6 7">
    <name type="scientific">Demequina lutea</name>
    <dbReference type="NCBI Taxonomy" id="431489"/>
    <lineage>
        <taxon>Bacteria</taxon>
        <taxon>Bacillati</taxon>
        <taxon>Actinomycetota</taxon>
        <taxon>Actinomycetes</taxon>
        <taxon>Micrococcales</taxon>
        <taxon>Demequinaceae</taxon>
        <taxon>Demequina</taxon>
    </lineage>
</organism>
<comment type="caution">
    <text evidence="6">The sequence shown here is derived from an EMBL/GenBank/DDBJ whole genome shotgun (WGS) entry which is preliminary data.</text>
</comment>
<evidence type="ECO:0000256" key="2">
    <source>
        <dbReference type="ARBA" id="ARBA00022989"/>
    </source>
</evidence>
<dbReference type="PANTHER" id="PTHR46663">
    <property type="entry name" value="DIGUANYLATE CYCLASE DGCT-RELATED"/>
    <property type="match status" value="1"/>
</dbReference>
<sequence length="297" mass="31753">MSGQGDEKSSQVSGEQDPVSPVSPIGRDDGGVREIERRLGDIVGTIQEYASLRFDARTPIGPDGDIVDAVAAGVNFLGEELEASFNEIENRVAVRTGELAMATEELSHRALHDQLTGLANRTLLWDRVTHRLGSADRRTVGFAVLFLDLDKFKAVNDIWGHAAGDKLLVEVAGRISAEVRVGDTAARMGGDEFVVLLDEVVSAEEAMATACRLCMVLRAPYEIGSHQETVMASMGVAFGPARFETADAVIAAADAAMYDAKRRGPGQCVEYDEDVHGQFGPPVSGVGEVVAPARERT</sequence>
<dbReference type="GO" id="GO:0007165">
    <property type="term" value="P:signal transduction"/>
    <property type="evidence" value="ECO:0007669"/>
    <property type="project" value="InterPro"/>
</dbReference>
<dbReference type="InterPro" id="IPR043128">
    <property type="entry name" value="Rev_trsase/Diguanyl_cyclase"/>
</dbReference>
<accession>A0A7Y9Z9W4</accession>
<dbReference type="EMBL" id="JACBZO010000001">
    <property type="protein sequence ID" value="NYI41464.1"/>
    <property type="molecule type" value="Genomic_DNA"/>
</dbReference>
<keyword evidence="7" id="KW-1185">Reference proteome</keyword>
<evidence type="ECO:0000259" key="5">
    <source>
        <dbReference type="PROSITE" id="PS50887"/>
    </source>
</evidence>
<evidence type="ECO:0000313" key="6">
    <source>
        <dbReference type="EMBL" id="NYI41464.1"/>
    </source>
</evidence>
<dbReference type="PROSITE" id="PS50887">
    <property type="entry name" value="GGDEF"/>
    <property type="match status" value="1"/>
</dbReference>
<dbReference type="NCBIfam" id="TIGR00254">
    <property type="entry name" value="GGDEF"/>
    <property type="match status" value="1"/>
</dbReference>
<keyword evidence="1" id="KW-0812">Transmembrane</keyword>
<gene>
    <name evidence="6" type="ORF">BKA03_001583</name>
</gene>
<name>A0A7Y9Z9W4_9MICO</name>
<dbReference type="SUPFAM" id="SSF55073">
    <property type="entry name" value="Nucleotide cyclase"/>
    <property type="match status" value="1"/>
</dbReference>
<dbReference type="Proteomes" id="UP000547973">
    <property type="component" value="Unassembled WGS sequence"/>
</dbReference>
<dbReference type="PANTHER" id="PTHR46663:SF2">
    <property type="entry name" value="GGDEF DOMAIN-CONTAINING PROTEIN"/>
    <property type="match status" value="1"/>
</dbReference>
<dbReference type="AlphaFoldDB" id="A0A7Y9Z9W4"/>
<evidence type="ECO:0000256" key="3">
    <source>
        <dbReference type="SAM" id="MobiDB-lite"/>
    </source>
</evidence>
<dbReference type="InterPro" id="IPR000160">
    <property type="entry name" value="GGDEF_dom"/>
</dbReference>
<proteinExistence type="predicted"/>
<feature type="region of interest" description="Disordered" evidence="3">
    <location>
        <begin position="1"/>
        <end position="31"/>
    </location>
</feature>
<dbReference type="InterPro" id="IPR029787">
    <property type="entry name" value="Nucleotide_cyclase"/>
</dbReference>
<feature type="domain" description="GGDEF" evidence="5">
    <location>
        <begin position="140"/>
        <end position="273"/>
    </location>
</feature>
<dbReference type="InterPro" id="IPR003660">
    <property type="entry name" value="HAMP_dom"/>
</dbReference>
<reference evidence="6 7" key="1">
    <citation type="submission" date="2020-07" db="EMBL/GenBank/DDBJ databases">
        <title>Sequencing the genomes of 1000 actinobacteria strains.</title>
        <authorList>
            <person name="Klenk H.-P."/>
        </authorList>
    </citation>
    <scope>NUCLEOTIDE SEQUENCE [LARGE SCALE GENOMIC DNA]</scope>
    <source>
        <strain evidence="6 7">DSM 19970</strain>
    </source>
</reference>
<dbReference type="InterPro" id="IPR052163">
    <property type="entry name" value="DGC-Regulatory_Protein"/>
</dbReference>
<dbReference type="RefSeq" id="WP_179397852.1">
    <property type="nucleotide sequence ID" value="NZ_JACBZO010000001.1"/>
</dbReference>
<evidence type="ECO:0000256" key="1">
    <source>
        <dbReference type="ARBA" id="ARBA00022692"/>
    </source>
</evidence>
<dbReference type="GO" id="GO:0016020">
    <property type="term" value="C:membrane"/>
    <property type="evidence" value="ECO:0007669"/>
    <property type="project" value="InterPro"/>
</dbReference>
<evidence type="ECO:0000259" key="4">
    <source>
        <dbReference type="PROSITE" id="PS50885"/>
    </source>
</evidence>
<evidence type="ECO:0000313" key="7">
    <source>
        <dbReference type="Proteomes" id="UP000547973"/>
    </source>
</evidence>
<dbReference type="SMART" id="SM00267">
    <property type="entry name" value="GGDEF"/>
    <property type="match status" value="1"/>
</dbReference>
<keyword evidence="2" id="KW-0472">Membrane</keyword>
<feature type="domain" description="HAMP" evidence="4">
    <location>
        <begin position="33"/>
        <end position="86"/>
    </location>
</feature>